<feature type="transmembrane region" description="Helical" evidence="7">
    <location>
        <begin position="107"/>
        <end position="126"/>
    </location>
</feature>
<dbReference type="Gene3D" id="1.20.1250.20">
    <property type="entry name" value="MFS general substrate transporter like domains"/>
    <property type="match status" value="1"/>
</dbReference>
<organism evidence="8 9">
    <name type="scientific">Rhodoplanes roseus</name>
    <dbReference type="NCBI Taxonomy" id="29409"/>
    <lineage>
        <taxon>Bacteria</taxon>
        <taxon>Pseudomonadati</taxon>
        <taxon>Pseudomonadota</taxon>
        <taxon>Alphaproteobacteria</taxon>
        <taxon>Hyphomicrobiales</taxon>
        <taxon>Nitrobacteraceae</taxon>
        <taxon>Rhodoplanes</taxon>
    </lineage>
</organism>
<evidence type="ECO:0000256" key="2">
    <source>
        <dbReference type="ARBA" id="ARBA00022448"/>
    </source>
</evidence>
<dbReference type="CDD" id="cd06173">
    <property type="entry name" value="MFS_MefA_like"/>
    <property type="match status" value="1"/>
</dbReference>
<reference evidence="8 9" key="1">
    <citation type="submission" date="2017-07" db="EMBL/GenBank/DDBJ databases">
        <title>Draft Genome Sequences of Select Purple Nonsulfur Bacteria.</title>
        <authorList>
            <person name="Lasarre B."/>
            <person name="Mckinlay J.B."/>
        </authorList>
    </citation>
    <scope>NUCLEOTIDE SEQUENCE [LARGE SCALE GENOMIC DNA]</scope>
    <source>
        <strain evidence="8 9">DSM 5909</strain>
    </source>
</reference>
<dbReference type="AlphaFoldDB" id="A0A327L339"/>
<proteinExistence type="predicted"/>
<keyword evidence="3" id="KW-1003">Cell membrane</keyword>
<dbReference type="OrthoDB" id="7283966at2"/>
<dbReference type="PANTHER" id="PTHR23513:SF9">
    <property type="entry name" value="ENTEROBACTIN EXPORTER ENTS"/>
    <property type="match status" value="1"/>
</dbReference>
<feature type="transmembrane region" description="Helical" evidence="7">
    <location>
        <begin position="224"/>
        <end position="249"/>
    </location>
</feature>
<dbReference type="InterPro" id="IPR010290">
    <property type="entry name" value="TM_effector"/>
</dbReference>
<feature type="transmembrane region" description="Helical" evidence="7">
    <location>
        <begin position="54"/>
        <end position="72"/>
    </location>
</feature>
<evidence type="ECO:0000313" key="8">
    <source>
        <dbReference type="EMBL" id="RAI44886.1"/>
    </source>
</evidence>
<name>A0A327L339_9BRAD</name>
<evidence type="ECO:0000256" key="7">
    <source>
        <dbReference type="SAM" id="Phobius"/>
    </source>
</evidence>
<evidence type="ECO:0000256" key="6">
    <source>
        <dbReference type="ARBA" id="ARBA00023136"/>
    </source>
</evidence>
<feature type="transmembrane region" description="Helical" evidence="7">
    <location>
        <begin position="291"/>
        <end position="307"/>
    </location>
</feature>
<dbReference type="GO" id="GO:0005886">
    <property type="term" value="C:plasma membrane"/>
    <property type="evidence" value="ECO:0007669"/>
    <property type="project" value="UniProtKB-SubCell"/>
</dbReference>
<comment type="subcellular location">
    <subcellularLocation>
        <location evidence="1">Cell membrane</location>
        <topology evidence="1">Multi-pass membrane protein</topology>
    </subcellularLocation>
</comment>
<dbReference type="InterPro" id="IPR036259">
    <property type="entry name" value="MFS_trans_sf"/>
</dbReference>
<evidence type="ECO:0000256" key="4">
    <source>
        <dbReference type="ARBA" id="ARBA00022692"/>
    </source>
</evidence>
<dbReference type="EMBL" id="NPEX01000030">
    <property type="protein sequence ID" value="RAI44886.1"/>
    <property type="molecule type" value="Genomic_DNA"/>
</dbReference>
<keyword evidence="5 7" id="KW-1133">Transmembrane helix</keyword>
<accession>A0A327L339</accession>
<gene>
    <name evidence="8" type="ORF">CH341_06635</name>
</gene>
<dbReference type="RefSeq" id="WP_111418254.1">
    <property type="nucleotide sequence ID" value="NZ_NPEX01000030.1"/>
</dbReference>
<dbReference type="Proteomes" id="UP000249130">
    <property type="component" value="Unassembled WGS sequence"/>
</dbReference>
<sequence length="418" mass="42738">MTAPPSAAAAPSLLRQRAFVCFLGSRVLSVTAYQMQTVAIGWQIYEITGSALDLGLVGLVQFVPFVTLSLLVGHFADGYDRRTVVRLCQAGMCVLALALAAGTASGAIGRGLMFTVLLAIGTARTFEIPTMHALLPCLVPAAVLPRAIAASASANQAATICGPALGGLIYVLGPTVVYGTCVGLFAVAATLASLIPSVVRTAPRQKLTLASLMAGLVYLRGQPVLLGVVTLDLVVVLFGGVTALLPIFARDILGTGPWGLGLLRAAPALGALTVTAVLARRAPDGRLGLKLFASTALFGAATIVFALSTWLALSLFALAVLGAADAMSVVIRQGLIQTRTPNEVLGRVMAVNSMFTGTTGTLGDFRAGAVAAVTGPVVSAMIGGVGAIALTLAWMRLVPPLARIERFAAGDPPEAEKV</sequence>
<feature type="transmembrane region" description="Helical" evidence="7">
    <location>
        <begin position="369"/>
        <end position="394"/>
    </location>
</feature>
<evidence type="ECO:0008006" key="10">
    <source>
        <dbReference type="Google" id="ProtNLM"/>
    </source>
</evidence>
<feature type="transmembrane region" description="Helical" evidence="7">
    <location>
        <begin position="261"/>
        <end position="279"/>
    </location>
</feature>
<protein>
    <recommendedName>
        <fullName evidence="10">MFS transporter</fullName>
    </recommendedName>
</protein>
<evidence type="ECO:0000313" key="9">
    <source>
        <dbReference type="Proteomes" id="UP000249130"/>
    </source>
</evidence>
<evidence type="ECO:0000256" key="3">
    <source>
        <dbReference type="ARBA" id="ARBA00022475"/>
    </source>
</evidence>
<comment type="caution">
    <text evidence="8">The sequence shown here is derived from an EMBL/GenBank/DDBJ whole genome shotgun (WGS) entry which is preliminary data.</text>
</comment>
<feature type="transmembrane region" description="Helical" evidence="7">
    <location>
        <begin position="147"/>
        <end position="170"/>
    </location>
</feature>
<dbReference type="Pfam" id="PF05977">
    <property type="entry name" value="MFS_3"/>
    <property type="match status" value="1"/>
</dbReference>
<feature type="transmembrane region" description="Helical" evidence="7">
    <location>
        <begin position="176"/>
        <end position="203"/>
    </location>
</feature>
<dbReference type="SUPFAM" id="SSF103473">
    <property type="entry name" value="MFS general substrate transporter"/>
    <property type="match status" value="1"/>
</dbReference>
<evidence type="ECO:0000256" key="1">
    <source>
        <dbReference type="ARBA" id="ARBA00004651"/>
    </source>
</evidence>
<dbReference type="PANTHER" id="PTHR23513">
    <property type="entry name" value="INTEGRAL MEMBRANE EFFLUX PROTEIN-RELATED"/>
    <property type="match status" value="1"/>
</dbReference>
<keyword evidence="2" id="KW-0813">Transport</keyword>
<keyword evidence="9" id="KW-1185">Reference proteome</keyword>
<evidence type="ECO:0000256" key="5">
    <source>
        <dbReference type="ARBA" id="ARBA00022989"/>
    </source>
</evidence>
<keyword evidence="6 7" id="KW-0472">Membrane</keyword>
<keyword evidence="4 7" id="KW-0812">Transmembrane</keyword>